<accession>A0A7X3K3Q7</accession>
<protein>
    <submittedName>
        <fullName evidence="1">Uncharacterized protein</fullName>
    </submittedName>
</protein>
<sequence>MLTKVEEKFGTMPIAALEDKRVRGDFMDWRDEVLSVSGPREADNRISILSTLLSWAVDRTRIWHNHAIGIARLHKTDRSDKLWLPKHVEAFMSEASVEMQRALILALHTGQRQGDLRKSVHTIIEKYMSRTRALAKSAMTKFENASSTDFANRRPH</sequence>
<organism evidence="1 2">
    <name type="scientific">Devosia marina</name>
    <dbReference type="NCBI Taxonomy" id="2683198"/>
    <lineage>
        <taxon>Bacteria</taxon>
        <taxon>Pseudomonadati</taxon>
        <taxon>Pseudomonadota</taxon>
        <taxon>Alphaproteobacteria</taxon>
        <taxon>Hyphomicrobiales</taxon>
        <taxon>Devosiaceae</taxon>
        <taxon>Devosia</taxon>
    </lineage>
</organism>
<evidence type="ECO:0000313" key="2">
    <source>
        <dbReference type="Proteomes" id="UP000438106"/>
    </source>
</evidence>
<dbReference type="SUPFAM" id="SSF56349">
    <property type="entry name" value="DNA breaking-rejoining enzymes"/>
    <property type="match status" value="1"/>
</dbReference>
<dbReference type="Proteomes" id="UP000438106">
    <property type="component" value="Unassembled WGS sequence"/>
</dbReference>
<comment type="caution">
    <text evidence="1">The sequence shown here is derived from an EMBL/GenBank/DDBJ whole genome shotgun (WGS) entry which is preliminary data.</text>
</comment>
<reference evidence="1 2" key="1">
    <citation type="submission" date="2019-12" db="EMBL/GenBank/DDBJ databases">
        <title>Devosia maris sp. nov., isolated from the deep seawater.</title>
        <authorList>
            <person name="Liu Y."/>
        </authorList>
    </citation>
    <scope>NUCLEOTIDE SEQUENCE [LARGE SCALE GENOMIC DNA]</scope>
    <source>
        <strain evidence="1 2">L53-10-65</strain>
    </source>
</reference>
<dbReference type="RefSeq" id="WP_157290562.1">
    <property type="nucleotide sequence ID" value="NZ_WQRF01000003.1"/>
</dbReference>
<gene>
    <name evidence="1" type="ORF">GO014_12135</name>
</gene>
<keyword evidence="2" id="KW-1185">Reference proteome</keyword>
<name>A0A7X3K3Q7_9HYPH</name>
<dbReference type="AlphaFoldDB" id="A0A7X3K3Q7"/>
<dbReference type="InterPro" id="IPR011010">
    <property type="entry name" value="DNA_brk_join_enz"/>
</dbReference>
<evidence type="ECO:0000313" key="1">
    <source>
        <dbReference type="EMBL" id="MVS99772.1"/>
    </source>
</evidence>
<proteinExistence type="predicted"/>
<dbReference type="EMBL" id="WQRF01000003">
    <property type="protein sequence ID" value="MVS99772.1"/>
    <property type="molecule type" value="Genomic_DNA"/>
</dbReference>
<dbReference type="GO" id="GO:0003677">
    <property type="term" value="F:DNA binding"/>
    <property type="evidence" value="ECO:0007669"/>
    <property type="project" value="InterPro"/>
</dbReference>